<dbReference type="PATRIC" id="fig|1216932.3.peg.2993"/>
<evidence type="ECO:0000313" key="2">
    <source>
        <dbReference type="Proteomes" id="UP000019426"/>
    </source>
</evidence>
<protein>
    <submittedName>
        <fullName evidence="1">Uncharacterized protein</fullName>
    </submittedName>
</protein>
<accession>W6S084</accession>
<reference evidence="1 2" key="1">
    <citation type="submission" date="2013-11" db="EMBL/GenBank/DDBJ databases">
        <title>Complete genome sequence of Clostridum sp. M2/40.</title>
        <authorList>
            <person name="Wibberg D."/>
            <person name="Puehler A."/>
            <person name="Schlueter A."/>
        </authorList>
    </citation>
    <scope>NUCLEOTIDE SEQUENCE [LARGE SCALE GENOMIC DNA]</scope>
    <source>
        <strain evidence="2">M2/40</strain>
    </source>
</reference>
<organism evidence="1 2">
    <name type="scientific">Clostridium bornimense</name>
    <dbReference type="NCBI Taxonomy" id="1216932"/>
    <lineage>
        <taxon>Bacteria</taxon>
        <taxon>Bacillati</taxon>
        <taxon>Bacillota</taxon>
        <taxon>Clostridia</taxon>
        <taxon>Eubacteriales</taxon>
        <taxon>Clostridiaceae</taxon>
        <taxon>Clostridium</taxon>
    </lineage>
</organism>
<sequence length="39" mass="4534">MDYKIADITKKDCEAITDAEKLMKEKTGKDFVLIAWEKN</sequence>
<dbReference type="Proteomes" id="UP000019426">
    <property type="component" value="Chromosome M2/40_rep2"/>
</dbReference>
<evidence type="ECO:0000313" key="1">
    <source>
        <dbReference type="EMBL" id="CDM70143.1"/>
    </source>
</evidence>
<gene>
    <name evidence="1" type="ORF">CM240_3026</name>
</gene>
<dbReference type="eggNOG" id="ENOG50324W7">
    <property type="taxonomic scope" value="Bacteria"/>
</dbReference>
<keyword evidence="2" id="KW-1185">Reference proteome</keyword>
<dbReference type="AlphaFoldDB" id="W6S084"/>
<dbReference type="KEGG" id="clt:CM240_3026"/>
<dbReference type="HOGENOM" id="CLU_219023_0_0_9"/>
<name>W6S084_9CLOT</name>
<dbReference type="EMBL" id="HG917869">
    <property type="protein sequence ID" value="CDM70143.1"/>
    <property type="molecule type" value="Genomic_DNA"/>
</dbReference>
<proteinExistence type="predicted"/>